<dbReference type="Gene3D" id="3.40.50.300">
    <property type="entry name" value="P-loop containing nucleotide triphosphate hydrolases"/>
    <property type="match status" value="2"/>
</dbReference>
<organism evidence="5 6">
    <name type="scientific">Halopseudomonas salegens</name>
    <dbReference type="NCBI Taxonomy" id="1434072"/>
    <lineage>
        <taxon>Bacteria</taxon>
        <taxon>Pseudomonadati</taxon>
        <taxon>Pseudomonadota</taxon>
        <taxon>Gammaproteobacteria</taxon>
        <taxon>Pseudomonadales</taxon>
        <taxon>Pseudomonadaceae</taxon>
        <taxon>Halopseudomonas</taxon>
    </lineage>
</organism>
<keyword evidence="6" id="KW-1185">Reference proteome</keyword>
<dbReference type="SMART" id="SM00382">
    <property type="entry name" value="AAA"/>
    <property type="match status" value="1"/>
</dbReference>
<dbReference type="OrthoDB" id="5292475at2"/>
<protein>
    <submittedName>
        <fullName evidence="5">ABC transporter</fullName>
    </submittedName>
</protein>
<reference evidence="6" key="1">
    <citation type="submission" date="2016-10" db="EMBL/GenBank/DDBJ databases">
        <authorList>
            <person name="Varghese N."/>
            <person name="Submissions S."/>
        </authorList>
    </citation>
    <scope>NUCLEOTIDE SEQUENCE [LARGE SCALE GENOMIC DNA]</scope>
    <source>
        <strain evidence="6">CECT 8338</strain>
    </source>
</reference>
<evidence type="ECO:0000313" key="6">
    <source>
        <dbReference type="Proteomes" id="UP000243924"/>
    </source>
</evidence>
<dbReference type="InterPro" id="IPR050153">
    <property type="entry name" value="Metal_Ion_Import_ABC"/>
</dbReference>
<keyword evidence="2" id="KW-0547">Nucleotide-binding</keyword>
<evidence type="ECO:0000313" key="5">
    <source>
        <dbReference type="EMBL" id="SDU06033.1"/>
    </source>
</evidence>
<keyword evidence="1" id="KW-0813">Transport</keyword>
<evidence type="ECO:0000256" key="1">
    <source>
        <dbReference type="ARBA" id="ARBA00022448"/>
    </source>
</evidence>
<dbReference type="RefSeq" id="WP_092385661.1">
    <property type="nucleotide sequence ID" value="NZ_LT629787.1"/>
</dbReference>
<dbReference type="Pfam" id="PF00005">
    <property type="entry name" value="ABC_tran"/>
    <property type="match status" value="1"/>
</dbReference>
<evidence type="ECO:0000256" key="2">
    <source>
        <dbReference type="ARBA" id="ARBA00022741"/>
    </source>
</evidence>
<name>A0A1H2FFH9_9GAMM</name>
<feature type="domain" description="AAA+ ATPase" evidence="4">
    <location>
        <begin position="31"/>
        <end position="195"/>
    </location>
</feature>
<proteinExistence type="predicted"/>
<dbReference type="PROSITE" id="PS00211">
    <property type="entry name" value="ABC_TRANSPORTER_1"/>
    <property type="match status" value="1"/>
</dbReference>
<gene>
    <name evidence="5" type="ORF">SAMN05216210_1516</name>
</gene>
<dbReference type="InterPro" id="IPR017871">
    <property type="entry name" value="ABC_transporter-like_CS"/>
</dbReference>
<dbReference type="AlphaFoldDB" id="A0A1H2FFH9"/>
<dbReference type="PANTHER" id="PTHR42734">
    <property type="entry name" value="METAL TRANSPORT SYSTEM ATP-BINDING PROTEIN TM_0124-RELATED"/>
    <property type="match status" value="1"/>
</dbReference>
<accession>A0A1H2FFH9</accession>
<dbReference type="InterPro" id="IPR003439">
    <property type="entry name" value="ABC_transporter-like_ATP-bd"/>
</dbReference>
<dbReference type="InterPro" id="IPR003593">
    <property type="entry name" value="AAA+_ATPase"/>
</dbReference>
<evidence type="ECO:0000259" key="4">
    <source>
        <dbReference type="SMART" id="SM00382"/>
    </source>
</evidence>
<dbReference type="STRING" id="1434072.SAMN05216210_1516"/>
<evidence type="ECO:0000256" key="3">
    <source>
        <dbReference type="ARBA" id="ARBA00022840"/>
    </source>
</evidence>
<dbReference type="Proteomes" id="UP000243924">
    <property type="component" value="Chromosome I"/>
</dbReference>
<dbReference type="EMBL" id="LT629787">
    <property type="protein sequence ID" value="SDU06033.1"/>
    <property type="molecule type" value="Genomic_DNA"/>
</dbReference>
<sequence length="198" mass="21440">MTDSRTLVHCKALTLGFQRPLLGPLNLRVQAGERHLLTGPNGSGKSLLLQALVGRAQVFAGELHLADSALSYLAQEHPRPTPWPLSGRDWFSAMQAPVPDSPLIQPLLNKRLDRLSGGQWQLLRLAAVVQSALSAKRPALVLLDEPSNHLDAEVRATAVQLIHAMPATSTLLLTSHDQQFMAALGFTATPMEQLLESA</sequence>
<dbReference type="GO" id="GO:0005524">
    <property type="term" value="F:ATP binding"/>
    <property type="evidence" value="ECO:0007669"/>
    <property type="project" value="UniProtKB-KW"/>
</dbReference>
<dbReference type="SUPFAM" id="SSF52540">
    <property type="entry name" value="P-loop containing nucleoside triphosphate hydrolases"/>
    <property type="match status" value="1"/>
</dbReference>
<dbReference type="GO" id="GO:0016887">
    <property type="term" value="F:ATP hydrolysis activity"/>
    <property type="evidence" value="ECO:0007669"/>
    <property type="project" value="InterPro"/>
</dbReference>
<dbReference type="InterPro" id="IPR027417">
    <property type="entry name" value="P-loop_NTPase"/>
</dbReference>
<keyword evidence="3" id="KW-0067">ATP-binding</keyword>